<keyword evidence="2" id="KW-1185">Reference proteome</keyword>
<dbReference type="Proteomes" id="UP000279259">
    <property type="component" value="Unassembled WGS sequence"/>
</dbReference>
<name>A0A427YVP4_9TREE</name>
<proteinExistence type="predicted"/>
<protein>
    <submittedName>
        <fullName evidence="1">Uncharacterized protein</fullName>
    </submittedName>
</protein>
<dbReference type="OrthoDB" id="2565121at2759"/>
<organism evidence="1 2">
    <name type="scientific">Saitozyma podzolica</name>
    <dbReference type="NCBI Taxonomy" id="1890683"/>
    <lineage>
        <taxon>Eukaryota</taxon>
        <taxon>Fungi</taxon>
        <taxon>Dikarya</taxon>
        <taxon>Basidiomycota</taxon>
        <taxon>Agaricomycotina</taxon>
        <taxon>Tremellomycetes</taxon>
        <taxon>Tremellales</taxon>
        <taxon>Trimorphomycetaceae</taxon>
        <taxon>Saitozyma</taxon>
    </lineage>
</organism>
<accession>A0A427YVP4</accession>
<evidence type="ECO:0000313" key="2">
    <source>
        <dbReference type="Proteomes" id="UP000279259"/>
    </source>
</evidence>
<gene>
    <name evidence="1" type="ORF">EHS25_000192</name>
</gene>
<comment type="caution">
    <text evidence="1">The sequence shown here is derived from an EMBL/GenBank/DDBJ whole genome shotgun (WGS) entry which is preliminary data.</text>
</comment>
<reference evidence="1 2" key="1">
    <citation type="submission" date="2018-11" db="EMBL/GenBank/DDBJ databases">
        <title>Genome sequence of Saitozyma podzolica DSM 27192.</title>
        <authorList>
            <person name="Aliyu H."/>
            <person name="Gorte O."/>
            <person name="Ochsenreither K."/>
        </authorList>
    </citation>
    <scope>NUCLEOTIDE SEQUENCE [LARGE SCALE GENOMIC DNA]</scope>
    <source>
        <strain evidence="1 2">DSM 27192</strain>
    </source>
</reference>
<evidence type="ECO:0000313" key="1">
    <source>
        <dbReference type="EMBL" id="RSH95106.1"/>
    </source>
</evidence>
<dbReference type="AlphaFoldDB" id="A0A427YVP4"/>
<dbReference type="EMBL" id="RSCD01000001">
    <property type="protein sequence ID" value="RSH95106.1"/>
    <property type="molecule type" value="Genomic_DNA"/>
</dbReference>
<sequence length="241" mass="27541">MTATRRVYENDDLVRRILGFLTWPELKSIATLERAFFPLVVGILWREVDVWQLKRILDSPRSEYRAAVRYVEADYIAGNESRENVSPLSEQKLALLRQRCPGLLGYSQDSIGGFHVPQWNIRCYPDGGGLIHYSYDKWVDICNDFDPTSPPEPGPEPVWQGYEMICTAGLGFRGQLDPTFQLIASELADATDRGEEWIDPRFFLGLIWIDKEWRKVAADVMKIRNASIQDGWSIEEGGEGP</sequence>